<dbReference type="GO" id="GO:0006508">
    <property type="term" value="P:proteolysis"/>
    <property type="evidence" value="ECO:0007669"/>
    <property type="project" value="InterPro"/>
</dbReference>
<dbReference type="InterPro" id="IPR032799">
    <property type="entry name" value="TAXi_C"/>
</dbReference>
<sequence length="488" mass="53093">MGSSSSAAALFLLLFVSFSASSADASGLGFEFHHRFSDRVREWAEANAMQGVWWPEKGTVEYYSALSDHDRALRGRSLASANGGSALTFVDGNATYRLSSLGLNAERDLSSRSGHREQSILGALFSCYELNLQQNLEFDTYSPGNSTTSQKVFCNDTLCDRHNACTSRTNSCPYQVNYLSENTSSSGVLVEDILYLTTEGPSPRVVKAPIVFGCGDNQTGLFLEGGAPNGLFGLGLGKVSVPSILASRGFTSDSFSMCFGYDEIGRINFGDKGSSDQQETPLVMNRTLPIYMINITGISVGNTSINLGFPAIVDSGTSFTALSDPMYTSIAQSFNAQVKERRLNVSSNLTFEYCYELSPTQTSILLPDINFTTNGGSIFPVHDPIVVLQSKRSLVGYCLAIVKIDQINIFGQNFLTGLQVVFDRERHILGWKNSDCKCHSHDDFTRQSMNPRQDGSPVPARSPSGASRLKAMSSLCLAILMLSLAFIW</sequence>
<dbReference type="AlphaFoldDB" id="A0A8J5LAF1"/>
<dbReference type="InterPro" id="IPR001461">
    <property type="entry name" value="Aspartic_peptidase_A1"/>
</dbReference>
<dbReference type="EMBL" id="JACMSC010000010">
    <property type="protein sequence ID" value="KAG6505675.1"/>
    <property type="molecule type" value="Genomic_DNA"/>
</dbReference>
<dbReference type="Pfam" id="PF14543">
    <property type="entry name" value="TAXi_N"/>
    <property type="match status" value="1"/>
</dbReference>
<dbReference type="GO" id="GO:0004190">
    <property type="term" value="F:aspartic-type endopeptidase activity"/>
    <property type="evidence" value="ECO:0007669"/>
    <property type="project" value="InterPro"/>
</dbReference>
<dbReference type="SUPFAM" id="SSF50630">
    <property type="entry name" value="Acid proteases"/>
    <property type="match status" value="1"/>
</dbReference>
<dbReference type="Proteomes" id="UP000734854">
    <property type="component" value="Unassembled WGS sequence"/>
</dbReference>
<keyword evidence="3" id="KW-0732">Signal</keyword>
<comment type="caution">
    <text evidence="5">The sequence shown here is derived from an EMBL/GenBank/DDBJ whole genome shotgun (WGS) entry which is preliminary data.</text>
</comment>
<evidence type="ECO:0000313" key="5">
    <source>
        <dbReference type="EMBL" id="KAG6505675.1"/>
    </source>
</evidence>
<dbReference type="InterPro" id="IPR032861">
    <property type="entry name" value="TAXi_N"/>
</dbReference>
<feature type="chain" id="PRO_5035277240" description="Peptidase A1 domain-containing protein" evidence="3">
    <location>
        <begin position="26"/>
        <end position="488"/>
    </location>
</feature>
<reference evidence="5 6" key="1">
    <citation type="submission" date="2020-08" db="EMBL/GenBank/DDBJ databases">
        <title>Plant Genome Project.</title>
        <authorList>
            <person name="Zhang R.-G."/>
        </authorList>
    </citation>
    <scope>NUCLEOTIDE SEQUENCE [LARGE SCALE GENOMIC DNA]</scope>
    <source>
        <tissue evidence="5">Rhizome</tissue>
    </source>
</reference>
<evidence type="ECO:0000313" key="6">
    <source>
        <dbReference type="Proteomes" id="UP000734854"/>
    </source>
</evidence>
<proteinExistence type="inferred from homology"/>
<gene>
    <name evidence="5" type="ORF">ZIOFF_038040</name>
</gene>
<organism evidence="5 6">
    <name type="scientific">Zingiber officinale</name>
    <name type="common">Ginger</name>
    <name type="synonym">Amomum zingiber</name>
    <dbReference type="NCBI Taxonomy" id="94328"/>
    <lineage>
        <taxon>Eukaryota</taxon>
        <taxon>Viridiplantae</taxon>
        <taxon>Streptophyta</taxon>
        <taxon>Embryophyta</taxon>
        <taxon>Tracheophyta</taxon>
        <taxon>Spermatophyta</taxon>
        <taxon>Magnoliopsida</taxon>
        <taxon>Liliopsida</taxon>
        <taxon>Zingiberales</taxon>
        <taxon>Zingiberaceae</taxon>
        <taxon>Zingiber</taxon>
    </lineage>
</organism>
<protein>
    <recommendedName>
        <fullName evidence="4">Peptidase A1 domain-containing protein</fullName>
    </recommendedName>
</protein>
<comment type="similarity">
    <text evidence="1">Belongs to the peptidase A1 family.</text>
</comment>
<feature type="signal peptide" evidence="3">
    <location>
        <begin position="1"/>
        <end position="25"/>
    </location>
</feature>
<feature type="region of interest" description="Disordered" evidence="2">
    <location>
        <begin position="446"/>
        <end position="465"/>
    </location>
</feature>
<evidence type="ECO:0000259" key="4">
    <source>
        <dbReference type="PROSITE" id="PS51767"/>
    </source>
</evidence>
<dbReference type="PROSITE" id="PS00141">
    <property type="entry name" value="ASP_PROTEASE"/>
    <property type="match status" value="1"/>
</dbReference>
<evidence type="ECO:0000256" key="2">
    <source>
        <dbReference type="SAM" id="MobiDB-lite"/>
    </source>
</evidence>
<feature type="domain" description="Peptidase A1" evidence="4">
    <location>
        <begin position="128"/>
        <end position="432"/>
    </location>
</feature>
<dbReference type="FunFam" id="2.40.70.10:FF:000014">
    <property type="entry name" value="Aspartyl protease family protein 1"/>
    <property type="match status" value="1"/>
</dbReference>
<dbReference type="PANTHER" id="PTHR13683">
    <property type="entry name" value="ASPARTYL PROTEASES"/>
    <property type="match status" value="1"/>
</dbReference>
<dbReference type="Pfam" id="PF14541">
    <property type="entry name" value="TAXi_C"/>
    <property type="match status" value="1"/>
</dbReference>
<dbReference type="PROSITE" id="PS51767">
    <property type="entry name" value="PEPTIDASE_A1"/>
    <property type="match status" value="1"/>
</dbReference>
<dbReference type="Gene3D" id="2.40.70.10">
    <property type="entry name" value="Acid Proteases"/>
    <property type="match status" value="2"/>
</dbReference>
<dbReference type="InterPro" id="IPR001969">
    <property type="entry name" value="Aspartic_peptidase_AS"/>
</dbReference>
<dbReference type="InterPro" id="IPR033121">
    <property type="entry name" value="PEPTIDASE_A1"/>
</dbReference>
<dbReference type="InterPro" id="IPR021109">
    <property type="entry name" value="Peptidase_aspartic_dom_sf"/>
</dbReference>
<evidence type="ECO:0000256" key="3">
    <source>
        <dbReference type="SAM" id="SignalP"/>
    </source>
</evidence>
<keyword evidence="6" id="KW-1185">Reference proteome</keyword>
<dbReference type="PANTHER" id="PTHR13683:SF232">
    <property type="entry name" value="OS09G0542100 PROTEIN"/>
    <property type="match status" value="1"/>
</dbReference>
<accession>A0A8J5LAF1</accession>
<evidence type="ECO:0000256" key="1">
    <source>
        <dbReference type="ARBA" id="ARBA00007447"/>
    </source>
</evidence>
<name>A0A8J5LAF1_ZINOF</name>